<sequence length="840" mass="95482">MQESPPRFWPPEILDMFFGYLELTESVQECALVCRGWRPHAQRVLFKSYHRYLESHAMDPRDRRLTSLTIFLGTEPHIALYITSLYLSSSPDDTLRAVISVGANSLFASLMAALPQLRHLTLNNVAMIVSIGQVPAEKPFDRLPSLETLTLRRVSGKQGMLSRLLDIRPLNGTLSLHCRRGLNLGSEDIERCLQVKHLKLCGSLVRFPTRITGASTPTTRYLTLALTEVVDLQYRRDVNRQNAHFDSSSKAHRGGMDWFLRQCGEVLDCFELDVSGTTWIDQYDIADSKWTLFHLEEICPSLLSLRLSFRIDIHQRAGSSPRLAWATELAQTVDLVARVLSSAPKTVTEIVFSISVKHWKSQRVDERTDAHDHPGVDTRHCWEPLIKAMDLGVFRDLGSVQFRLHKKLDRAGTMLFPAIAAQPRINLGSIGESIATQFGELVRRGILHVWSGNHHAITIYHETVDYSNKTTVPQRSFPDELVEDILIRAWLDTDWSSPKQRWFLYCKILGLSRQWRRIMQDVAIHYRLFESLADFQAYTLLASSSDSAFPPAKYLRIPYSDLSTSYLDAFDMTPLVQSCSEVDVIPMFDGRLWELCNLINRGGPQPQLQSLAFAFENYAVFNFLHQHRWAEVVQASPRMSSVTTLSITCTNPRETGWVYRDILDFKCMLLPFPNLVHLRTNVPISLLLVSKHLKALVTLTLDIPPLYLKNFHATSILSWGVISALKTQAFVPKKITVESGSLKPIGWDQLCTLCDALGVETVFIPKYAPTYEAPMPVRSAKEALRYLEAASVRFSKLPMGDKTAVTECIDRYIDRYHAHPMSDRELSLSGRTMFGVVIRY</sequence>
<dbReference type="OrthoDB" id="2757544at2759"/>
<evidence type="ECO:0008006" key="3">
    <source>
        <dbReference type="Google" id="ProtNLM"/>
    </source>
</evidence>
<accession>A0A4R0RQ80</accession>
<keyword evidence="2" id="KW-1185">Reference proteome</keyword>
<name>A0A4R0RQ80_9APHY</name>
<dbReference type="EMBL" id="RWJN01000155">
    <property type="protein sequence ID" value="TCD65968.1"/>
    <property type="molecule type" value="Genomic_DNA"/>
</dbReference>
<organism evidence="1 2">
    <name type="scientific">Steccherinum ochraceum</name>
    <dbReference type="NCBI Taxonomy" id="92696"/>
    <lineage>
        <taxon>Eukaryota</taxon>
        <taxon>Fungi</taxon>
        <taxon>Dikarya</taxon>
        <taxon>Basidiomycota</taxon>
        <taxon>Agaricomycotina</taxon>
        <taxon>Agaricomycetes</taxon>
        <taxon>Polyporales</taxon>
        <taxon>Steccherinaceae</taxon>
        <taxon>Steccherinum</taxon>
    </lineage>
</organism>
<gene>
    <name evidence="1" type="ORF">EIP91_001960</name>
</gene>
<evidence type="ECO:0000313" key="2">
    <source>
        <dbReference type="Proteomes" id="UP000292702"/>
    </source>
</evidence>
<protein>
    <recommendedName>
        <fullName evidence="3">F-box domain-containing protein</fullName>
    </recommendedName>
</protein>
<dbReference type="AlphaFoldDB" id="A0A4R0RQ80"/>
<reference evidence="1 2" key="1">
    <citation type="submission" date="2018-11" db="EMBL/GenBank/DDBJ databases">
        <title>Genome assembly of Steccherinum ochraceum LE-BIN_3174, the white-rot fungus of the Steccherinaceae family (The Residual Polyporoid clade, Polyporales, Basidiomycota).</title>
        <authorList>
            <person name="Fedorova T.V."/>
            <person name="Glazunova O.A."/>
            <person name="Landesman E.O."/>
            <person name="Moiseenko K.V."/>
            <person name="Psurtseva N.V."/>
            <person name="Savinova O.S."/>
            <person name="Shakhova N.V."/>
            <person name="Tyazhelova T.V."/>
            <person name="Vasina D.V."/>
        </authorList>
    </citation>
    <scope>NUCLEOTIDE SEQUENCE [LARGE SCALE GENOMIC DNA]</scope>
    <source>
        <strain evidence="1 2">LE-BIN_3174</strain>
    </source>
</reference>
<dbReference type="Proteomes" id="UP000292702">
    <property type="component" value="Unassembled WGS sequence"/>
</dbReference>
<evidence type="ECO:0000313" key="1">
    <source>
        <dbReference type="EMBL" id="TCD65968.1"/>
    </source>
</evidence>
<proteinExistence type="predicted"/>
<comment type="caution">
    <text evidence="1">The sequence shown here is derived from an EMBL/GenBank/DDBJ whole genome shotgun (WGS) entry which is preliminary data.</text>
</comment>